<feature type="transmembrane region" description="Helical" evidence="4">
    <location>
        <begin position="64"/>
        <end position="83"/>
    </location>
</feature>
<dbReference type="Proteomes" id="UP000238442">
    <property type="component" value="Chromosome"/>
</dbReference>
<dbReference type="KEGG" id="aue:C5O00_05810"/>
<dbReference type="PANTHER" id="PTHR43280">
    <property type="entry name" value="ARAC-FAMILY TRANSCRIPTIONAL REGULATOR"/>
    <property type="match status" value="1"/>
</dbReference>
<keyword evidence="2" id="KW-0238">DNA-binding</keyword>
<evidence type="ECO:0000313" key="7">
    <source>
        <dbReference type="Proteomes" id="UP000238442"/>
    </source>
</evidence>
<dbReference type="AlphaFoldDB" id="A0A2S0HVM7"/>
<evidence type="ECO:0000313" key="6">
    <source>
        <dbReference type="EMBL" id="AVI50712.1"/>
    </source>
</evidence>
<dbReference type="InterPro" id="IPR020449">
    <property type="entry name" value="Tscrpt_reg_AraC-type_HTH"/>
</dbReference>
<feature type="transmembrane region" description="Helical" evidence="4">
    <location>
        <begin position="6"/>
        <end position="25"/>
    </location>
</feature>
<keyword evidence="4" id="KW-1133">Transmembrane helix</keyword>
<keyword evidence="4" id="KW-0472">Membrane</keyword>
<keyword evidence="1" id="KW-0805">Transcription regulation</keyword>
<protein>
    <recommendedName>
        <fullName evidence="5">HTH araC/xylS-type domain-containing protein</fullName>
    </recommendedName>
</protein>
<dbReference type="InterPro" id="IPR018060">
    <property type="entry name" value="HTH_AraC"/>
</dbReference>
<feature type="transmembrane region" description="Helical" evidence="4">
    <location>
        <begin position="95"/>
        <end position="115"/>
    </location>
</feature>
<feature type="transmembrane region" description="Helical" evidence="4">
    <location>
        <begin position="121"/>
        <end position="143"/>
    </location>
</feature>
<dbReference type="PRINTS" id="PR00032">
    <property type="entry name" value="HTHARAC"/>
</dbReference>
<dbReference type="EMBL" id="CP027062">
    <property type="protein sequence ID" value="AVI50712.1"/>
    <property type="molecule type" value="Genomic_DNA"/>
</dbReference>
<organism evidence="6 7">
    <name type="scientific">Pukyongia salina</name>
    <dbReference type="NCBI Taxonomy" id="2094025"/>
    <lineage>
        <taxon>Bacteria</taxon>
        <taxon>Pseudomonadati</taxon>
        <taxon>Bacteroidota</taxon>
        <taxon>Flavobacteriia</taxon>
        <taxon>Flavobacteriales</taxon>
        <taxon>Flavobacteriaceae</taxon>
        <taxon>Pukyongia</taxon>
    </lineage>
</organism>
<evidence type="ECO:0000256" key="4">
    <source>
        <dbReference type="SAM" id="Phobius"/>
    </source>
</evidence>
<keyword evidence="7" id="KW-1185">Reference proteome</keyword>
<sequence length="359" mass="40988">MQLEPISIILTIVIWQSFLFAGVLCTPKYNKKPGNKFLALLLLTFGLHFFYNLLYANGYLVEVLPPYSCAYGFLYGPLLYLYVKFHLRKDAQFKGLYWMHFIPFVLVITLVSFGYLICKNIAMVLLATIFVYCVAGFVEIAVYKRILPQVSSNTNFSETRWLKTFLSAMLVLVFLDILKNQGGFEIGGIILPNESFVQFAVLLFVNLIIYQGLKSPLSFQQISASDLHVTSENNSKRNISKSDKDELDKLAMQVEKHMETKKPYLNPDLDLSSLAETLEISVRSLSQSINHILGQNFSDYINSYRIKAAENLLQNNNDQDLTIKEIMYDVGFNSRSVFNTLFKKKTGLTPSQYRSQLGK</sequence>
<keyword evidence="3" id="KW-0804">Transcription</keyword>
<dbReference type="PANTHER" id="PTHR43280:SF29">
    <property type="entry name" value="ARAC-FAMILY TRANSCRIPTIONAL REGULATOR"/>
    <property type="match status" value="1"/>
</dbReference>
<accession>A0A2S0HVM7</accession>
<proteinExistence type="predicted"/>
<gene>
    <name evidence="6" type="ORF">C5O00_05810</name>
</gene>
<dbReference type="GO" id="GO:0043565">
    <property type="term" value="F:sequence-specific DNA binding"/>
    <property type="evidence" value="ECO:0007669"/>
    <property type="project" value="InterPro"/>
</dbReference>
<feature type="transmembrane region" description="Helical" evidence="4">
    <location>
        <begin position="196"/>
        <end position="213"/>
    </location>
</feature>
<evidence type="ECO:0000256" key="1">
    <source>
        <dbReference type="ARBA" id="ARBA00023015"/>
    </source>
</evidence>
<feature type="transmembrane region" description="Helical" evidence="4">
    <location>
        <begin position="164"/>
        <end position="184"/>
    </location>
</feature>
<dbReference type="GO" id="GO:0003700">
    <property type="term" value="F:DNA-binding transcription factor activity"/>
    <property type="evidence" value="ECO:0007669"/>
    <property type="project" value="InterPro"/>
</dbReference>
<reference evidence="6 7" key="1">
    <citation type="submission" date="2018-02" db="EMBL/GenBank/DDBJ databases">
        <title>Genomic analysis of the strain RR4-38 isolated from a seawater recirculating aquaculture system.</title>
        <authorList>
            <person name="Kim Y.-S."/>
            <person name="Jang Y.H."/>
            <person name="Kim K.-H."/>
        </authorList>
    </citation>
    <scope>NUCLEOTIDE SEQUENCE [LARGE SCALE GENOMIC DNA]</scope>
    <source>
        <strain evidence="6 7">RR4-38</strain>
    </source>
</reference>
<keyword evidence="4" id="KW-0812">Transmembrane</keyword>
<name>A0A2S0HVM7_9FLAO</name>
<dbReference type="SMART" id="SM00342">
    <property type="entry name" value="HTH_ARAC"/>
    <property type="match status" value="1"/>
</dbReference>
<feature type="transmembrane region" description="Helical" evidence="4">
    <location>
        <begin position="37"/>
        <end position="58"/>
    </location>
</feature>
<evidence type="ECO:0000259" key="5">
    <source>
        <dbReference type="PROSITE" id="PS01124"/>
    </source>
</evidence>
<evidence type="ECO:0000256" key="2">
    <source>
        <dbReference type="ARBA" id="ARBA00023125"/>
    </source>
</evidence>
<feature type="domain" description="HTH araC/xylS-type" evidence="5">
    <location>
        <begin position="248"/>
        <end position="356"/>
    </location>
</feature>
<evidence type="ECO:0000256" key="3">
    <source>
        <dbReference type="ARBA" id="ARBA00023163"/>
    </source>
</evidence>
<dbReference type="InterPro" id="IPR009057">
    <property type="entry name" value="Homeodomain-like_sf"/>
</dbReference>
<dbReference type="Gene3D" id="1.10.10.60">
    <property type="entry name" value="Homeodomain-like"/>
    <property type="match status" value="2"/>
</dbReference>
<dbReference type="Pfam" id="PF12833">
    <property type="entry name" value="HTH_18"/>
    <property type="match status" value="1"/>
</dbReference>
<dbReference type="SUPFAM" id="SSF46689">
    <property type="entry name" value="Homeodomain-like"/>
    <property type="match status" value="1"/>
</dbReference>
<dbReference type="PROSITE" id="PS01124">
    <property type="entry name" value="HTH_ARAC_FAMILY_2"/>
    <property type="match status" value="1"/>
</dbReference>